<protein>
    <submittedName>
        <fullName evidence="1">Uncharacterized protein</fullName>
    </submittedName>
</protein>
<organism evidence="1 2">
    <name type="scientific">Streptomyces pulveraceus</name>
    <dbReference type="NCBI Taxonomy" id="68258"/>
    <lineage>
        <taxon>Bacteria</taxon>
        <taxon>Bacillati</taxon>
        <taxon>Actinomycetota</taxon>
        <taxon>Actinomycetes</taxon>
        <taxon>Kitasatosporales</taxon>
        <taxon>Streptomycetaceae</taxon>
        <taxon>Streptomyces</taxon>
    </lineage>
</organism>
<proteinExistence type="predicted"/>
<accession>A0ABW1GLG2</accession>
<gene>
    <name evidence="1" type="ORF">ACFP1B_14660</name>
</gene>
<reference evidence="2" key="1">
    <citation type="journal article" date="2019" name="Int. J. Syst. Evol. Microbiol.">
        <title>The Global Catalogue of Microorganisms (GCM) 10K type strain sequencing project: providing services to taxonomists for standard genome sequencing and annotation.</title>
        <authorList>
            <consortium name="The Broad Institute Genomics Platform"/>
            <consortium name="The Broad Institute Genome Sequencing Center for Infectious Disease"/>
            <person name="Wu L."/>
            <person name="Ma J."/>
        </authorList>
    </citation>
    <scope>NUCLEOTIDE SEQUENCE [LARGE SCALE GENOMIC DNA]</scope>
    <source>
        <strain evidence="2">JCM 4147</strain>
    </source>
</reference>
<keyword evidence="2" id="KW-1185">Reference proteome</keyword>
<sequence length="50" mass="4842">MGSASAPAFPYPLLLGLTIVSGLLLAVVAPESVRVPAVGSVLVGIGPGRA</sequence>
<comment type="caution">
    <text evidence="1">The sequence shown here is derived from an EMBL/GenBank/DDBJ whole genome shotgun (WGS) entry which is preliminary data.</text>
</comment>
<name>A0ABW1GLG2_9ACTN</name>
<dbReference type="EMBL" id="JBHSPU010000014">
    <property type="protein sequence ID" value="MFC5914665.1"/>
    <property type="molecule type" value="Genomic_DNA"/>
</dbReference>
<evidence type="ECO:0000313" key="2">
    <source>
        <dbReference type="Proteomes" id="UP001596200"/>
    </source>
</evidence>
<evidence type="ECO:0000313" key="1">
    <source>
        <dbReference type="EMBL" id="MFC5914665.1"/>
    </source>
</evidence>
<dbReference type="Proteomes" id="UP001596200">
    <property type="component" value="Unassembled WGS sequence"/>
</dbReference>
<dbReference type="RefSeq" id="WP_344517682.1">
    <property type="nucleotide sequence ID" value="NZ_BAAATU010000076.1"/>
</dbReference>